<dbReference type="PANTHER" id="PTHR23359">
    <property type="entry name" value="NUCLEOTIDE KINASE"/>
    <property type="match status" value="1"/>
</dbReference>
<organism evidence="5 6">
    <name type="scientific">Pomacea canaliculata</name>
    <name type="common">Golden apple snail</name>
    <dbReference type="NCBI Taxonomy" id="400727"/>
    <lineage>
        <taxon>Eukaryota</taxon>
        <taxon>Metazoa</taxon>
        <taxon>Spiralia</taxon>
        <taxon>Lophotrochozoa</taxon>
        <taxon>Mollusca</taxon>
        <taxon>Gastropoda</taxon>
        <taxon>Caenogastropoda</taxon>
        <taxon>Architaenioglossa</taxon>
        <taxon>Ampullarioidea</taxon>
        <taxon>Ampullariidae</taxon>
        <taxon>Pomacea</taxon>
    </lineage>
</organism>
<evidence type="ECO:0000256" key="3">
    <source>
        <dbReference type="ARBA" id="ARBA00022777"/>
    </source>
</evidence>
<gene>
    <name evidence="5" type="ORF">C0Q70_13980</name>
</gene>
<evidence type="ECO:0000256" key="2">
    <source>
        <dbReference type="ARBA" id="ARBA00022741"/>
    </source>
</evidence>
<name>A0A2T7NYR8_POMCA</name>
<dbReference type="SUPFAM" id="SSF51735">
    <property type="entry name" value="NAD(P)-binding Rossmann-fold domains"/>
    <property type="match status" value="1"/>
</dbReference>
<reference evidence="5 6" key="1">
    <citation type="submission" date="2018-04" db="EMBL/GenBank/DDBJ databases">
        <title>The genome of golden apple snail Pomacea canaliculata provides insight into stress tolerance and invasive adaptation.</title>
        <authorList>
            <person name="Liu C."/>
            <person name="Liu B."/>
            <person name="Ren Y."/>
            <person name="Zhang Y."/>
            <person name="Wang H."/>
            <person name="Li S."/>
            <person name="Jiang F."/>
            <person name="Yin L."/>
            <person name="Zhang G."/>
            <person name="Qian W."/>
            <person name="Fan W."/>
        </authorList>
    </citation>
    <scope>NUCLEOTIDE SEQUENCE [LARGE SCALE GENOMIC DNA]</scope>
    <source>
        <strain evidence="5">SZHN2017</strain>
        <tissue evidence="5">Muscle</tissue>
    </source>
</reference>
<keyword evidence="3" id="KW-0418">Kinase</keyword>
<dbReference type="SUPFAM" id="SSF52540">
    <property type="entry name" value="P-loop containing nucleoside triphosphate hydrolases"/>
    <property type="match status" value="1"/>
</dbReference>
<dbReference type="InterPro" id="IPR027417">
    <property type="entry name" value="P-loop_NTPase"/>
</dbReference>
<dbReference type="CDD" id="cd01428">
    <property type="entry name" value="ADK"/>
    <property type="match status" value="1"/>
</dbReference>
<dbReference type="CDD" id="cd22967">
    <property type="entry name" value="DD_AK7"/>
    <property type="match status" value="1"/>
</dbReference>
<evidence type="ECO:0008006" key="7">
    <source>
        <dbReference type="Google" id="ProtNLM"/>
    </source>
</evidence>
<keyword evidence="6" id="KW-1185">Reference proteome</keyword>
<dbReference type="GO" id="GO:0005524">
    <property type="term" value="F:ATP binding"/>
    <property type="evidence" value="ECO:0007669"/>
    <property type="project" value="InterPro"/>
</dbReference>
<dbReference type="Pfam" id="PF00406">
    <property type="entry name" value="ADK"/>
    <property type="match status" value="1"/>
</dbReference>
<keyword evidence="1" id="KW-0808">Transferase</keyword>
<protein>
    <recommendedName>
        <fullName evidence="7">Adenylate kinase 7</fullName>
    </recommendedName>
</protein>
<dbReference type="Pfam" id="PF05186">
    <property type="entry name" value="Dpy-30"/>
    <property type="match status" value="1"/>
</dbReference>
<accession>A0A2T7NYR8</accession>
<dbReference type="STRING" id="400727.A0A2T7NYR8"/>
<dbReference type="Gene3D" id="3.40.50.300">
    <property type="entry name" value="P-loop containing nucleotide triphosphate hydrolases"/>
    <property type="match status" value="1"/>
</dbReference>
<dbReference type="InterPro" id="IPR000850">
    <property type="entry name" value="Adenylat/UMP-CMP_kin"/>
</dbReference>
<dbReference type="InterPro" id="IPR036291">
    <property type="entry name" value="NAD(P)-bd_dom_sf"/>
</dbReference>
<dbReference type="GO" id="GO:0006139">
    <property type="term" value="P:nucleobase-containing compound metabolic process"/>
    <property type="evidence" value="ECO:0007669"/>
    <property type="project" value="InterPro"/>
</dbReference>
<dbReference type="GO" id="GO:0019205">
    <property type="term" value="F:nucleobase-containing compound kinase activity"/>
    <property type="evidence" value="ECO:0007669"/>
    <property type="project" value="InterPro"/>
</dbReference>
<proteinExistence type="predicted"/>
<keyword evidence="2" id="KW-0547">Nucleotide-binding</keyword>
<evidence type="ECO:0000256" key="1">
    <source>
        <dbReference type="ARBA" id="ARBA00022679"/>
    </source>
</evidence>
<feature type="compositionally biased region" description="Acidic residues" evidence="4">
    <location>
        <begin position="407"/>
        <end position="424"/>
    </location>
</feature>
<dbReference type="EMBL" id="PZQS01000008">
    <property type="protein sequence ID" value="PVD26309.1"/>
    <property type="molecule type" value="Genomic_DNA"/>
</dbReference>
<comment type="caution">
    <text evidence="5">The sequence shown here is derived from an EMBL/GenBank/DDBJ whole genome shotgun (WGS) entry which is preliminary data.</text>
</comment>
<feature type="region of interest" description="Disordered" evidence="4">
    <location>
        <begin position="607"/>
        <end position="645"/>
    </location>
</feature>
<dbReference type="Gene3D" id="3.40.50.720">
    <property type="entry name" value="NAD(P)-binding Rossmann-like Domain"/>
    <property type="match status" value="1"/>
</dbReference>
<evidence type="ECO:0000313" key="6">
    <source>
        <dbReference type="Proteomes" id="UP000245119"/>
    </source>
</evidence>
<dbReference type="Gene3D" id="1.20.890.10">
    <property type="entry name" value="cAMP-dependent protein kinase regulatory subunit, dimerization-anchoring domain"/>
    <property type="match status" value="1"/>
</dbReference>
<dbReference type="Proteomes" id="UP000245119">
    <property type="component" value="Linkage Group LG8"/>
</dbReference>
<dbReference type="InterPro" id="IPR047499">
    <property type="entry name" value="DD_AK7"/>
</dbReference>
<dbReference type="InterPro" id="IPR007858">
    <property type="entry name" value="Dpy-30_motif"/>
</dbReference>
<feature type="region of interest" description="Disordered" evidence="4">
    <location>
        <begin position="401"/>
        <end position="425"/>
    </location>
</feature>
<dbReference type="OrthoDB" id="10262413at2759"/>
<sequence>MASVVEDLEKPKSKRIFVNQVDQYQCRNIAKYLSQCVVGASLEEAAEDDAESGKSSELEAPKEGCYEIVGTLKDNEKSKPDFVKEIIKYSNKDQLYEQLVECNIIVYDITEDPDQIDEAVWAISELHADLDKIDKPKMFILISTCMTWAKSKPLDPDDPEIPFTEDDYRRRKPHPNFKEHISAEKTVIKLGKTATKLVTYVVCTGLTYGEEENIFHYLFKSAWHNAPQLQCFGNGENVVPTIHIQDLAAVIQNIADSRPKVRYLLAKDDSQNSLSNIVKAVSKKLGSGKVKYISKEEALLSRDIEQADFDQLLVNLRMDAVYVKENMHISWVSETGLVDNIHNVIKEYKDSRNLQPLRAVVLGPPASGKTTVIQQLCQFYKLHHIKIKDVIDEGIEQLQVKAHRAEGEDDKEEENEEEEEEEENVMGAEEAQALLEQINESKEQNGGRIEDQFVIRLLRERLKSKPCQNQGFILDGYPKTSEQAKELFALEDEEEGDEDKTPFDNTIMPQFIICLEAPDDFLKQRIMNLPEAVVSGTHNTEKELMRRLSDYRSVNTEEETVLNYFDELEFTAEKIDVTKDNSAMMKDTVEKIKKIIGKPRNYEELEELRRQEEDERITKEKTEKEEKERQEAEEAAERKHRQEEWSQRLNEVKREEYELLEAQSIPLRNYLMQYVMPTLTQALIDCCKTRPDDPIDYVAEYLFQHNPQVD</sequence>
<evidence type="ECO:0000313" key="5">
    <source>
        <dbReference type="EMBL" id="PVD26309.1"/>
    </source>
</evidence>
<dbReference type="AlphaFoldDB" id="A0A2T7NYR8"/>
<evidence type="ECO:0000256" key="4">
    <source>
        <dbReference type="SAM" id="MobiDB-lite"/>
    </source>
</evidence>